<dbReference type="OrthoDB" id="9781481at2"/>
<dbReference type="REBASE" id="284196">
    <property type="entry name" value="Cca81McrBCP"/>
</dbReference>
<dbReference type="GO" id="GO:0016887">
    <property type="term" value="F:ATP hydrolysis activity"/>
    <property type="evidence" value="ECO:0007669"/>
    <property type="project" value="InterPro"/>
</dbReference>
<organism evidence="2 3">
    <name type="scientific">Kaistella carnis</name>
    <dbReference type="NCBI Taxonomy" id="1241979"/>
    <lineage>
        <taxon>Bacteria</taxon>
        <taxon>Pseudomonadati</taxon>
        <taxon>Bacteroidota</taxon>
        <taxon>Flavobacteriia</taxon>
        <taxon>Flavobacteriales</taxon>
        <taxon>Weeksellaceae</taxon>
        <taxon>Chryseobacterium group</taxon>
        <taxon>Kaistella</taxon>
    </lineage>
</organism>
<evidence type="ECO:0000259" key="1">
    <source>
        <dbReference type="Pfam" id="PF07728"/>
    </source>
</evidence>
<dbReference type="Pfam" id="PF07728">
    <property type="entry name" value="AAA_5"/>
    <property type="match status" value="1"/>
</dbReference>
<gene>
    <name evidence="2" type="ORF">EIB73_05660</name>
</gene>
<evidence type="ECO:0000313" key="3">
    <source>
        <dbReference type="Proteomes" id="UP000270185"/>
    </source>
</evidence>
<sequence length="677" mass="78819">MSLYKDLQIKVYDWLKAKHDRDQNFTFSLRQKANKGAELNYFIGTEKSKYFSTTFWFIPVAYPGSSGDLINLVIDLRKKKIEFFVQFNQTKTPHDKQNRLALEFIRSLKEKVKSDFDNVYVGSDKNKMEFFGAYSTPKYSDFEEMKDDLENMINKIIPMIDEQLALFKSNNPDFIGDKFSKEDQKKMISKMHDRIEKYSDQKYIEKSKGEKKEDEEELFVDFIINPNIPLNQILYGPPGTGKTYNTINKSLAIIEGKTDEDLSDEELNEGRITLHNRFKDYVVDGRIVFTTFHQSMSYEDFIEGIKPEIEDGIDGSRTVIYNVHEGIFKKIAENCKNEHTVSDNYGFTFEDAWESLITKSETNDKFFLNTLSSKEGFLVKDLTENGNLRLTNNLGEKEYVVSFNRMKKLQEKIQNLTVVKNIDKEFREVIGGMNSTAYWSVLNYINNWLKNNHTNKQYIPSNQPCVLIIDEINRGNVSQIFGELITLIEEDKRIGMPEELEIILPYSKKPFGVPSNLYIIGTMNTADRSVEALDSALRRRFVFEEMPPLYHLEDLQDEVYGFKLSDILKRINLRIEKLLDSDHSIGHAYFLHKDENSIIKSFYKNIIPLLKEYFFGDHGKIGLVLGNGFVQKTENDSVFADFEYDGKDQYDEKESYTIIDHSDNKNAFEIALSELMK</sequence>
<dbReference type="InterPro" id="IPR011704">
    <property type="entry name" value="ATPase_dyneun-rel_AAA"/>
</dbReference>
<proteinExistence type="predicted"/>
<dbReference type="PANTHER" id="PTHR37291">
    <property type="entry name" value="5-METHYLCYTOSINE-SPECIFIC RESTRICTION ENZYME B"/>
    <property type="match status" value="1"/>
</dbReference>
<feature type="domain" description="ATPase dynein-related AAA" evidence="1">
    <location>
        <begin position="454"/>
        <end position="541"/>
    </location>
</feature>
<evidence type="ECO:0000313" key="2">
    <source>
        <dbReference type="EMBL" id="AZI32713.1"/>
    </source>
</evidence>
<dbReference type="InterPro" id="IPR052934">
    <property type="entry name" value="Methyl-DNA_Rec/Restrict_Enz"/>
</dbReference>
<dbReference type="KEGG" id="ccas:EIB73_05660"/>
<protein>
    <recommendedName>
        <fullName evidence="1">ATPase dynein-related AAA domain-containing protein</fullName>
    </recommendedName>
</protein>
<dbReference type="Gene3D" id="3.40.50.300">
    <property type="entry name" value="P-loop containing nucleotide triphosphate hydrolases"/>
    <property type="match status" value="1"/>
</dbReference>
<dbReference type="RefSeq" id="WP_125023479.1">
    <property type="nucleotide sequence ID" value="NZ_CP034159.1"/>
</dbReference>
<dbReference type="PANTHER" id="PTHR37291:SF1">
    <property type="entry name" value="TYPE IV METHYL-DIRECTED RESTRICTION ENZYME ECOKMCRB SUBUNIT"/>
    <property type="match status" value="1"/>
</dbReference>
<dbReference type="AlphaFoldDB" id="A0A3G8XJS0"/>
<name>A0A3G8XJS0_9FLAO</name>
<dbReference type="EMBL" id="CP034159">
    <property type="protein sequence ID" value="AZI32713.1"/>
    <property type="molecule type" value="Genomic_DNA"/>
</dbReference>
<dbReference type="GO" id="GO:0005524">
    <property type="term" value="F:ATP binding"/>
    <property type="evidence" value="ECO:0007669"/>
    <property type="project" value="InterPro"/>
</dbReference>
<dbReference type="SUPFAM" id="SSF52540">
    <property type="entry name" value="P-loop containing nucleoside triphosphate hydrolases"/>
    <property type="match status" value="1"/>
</dbReference>
<keyword evidence="3" id="KW-1185">Reference proteome</keyword>
<accession>A0A3G8XJS0</accession>
<reference evidence="3" key="1">
    <citation type="submission" date="2018-11" db="EMBL/GenBank/DDBJ databases">
        <title>Proposal to divide the Flavobacteriaceae and reorganize its genera based on Amino Acid Identity values calculated from whole genome sequences.</title>
        <authorList>
            <person name="Nicholson A.C."/>
            <person name="Gulvik C.A."/>
            <person name="Whitney A.M."/>
            <person name="Humrighouse B.W."/>
            <person name="Bell M."/>
            <person name="Holmes B."/>
            <person name="Steigerwalt A.G."/>
            <person name="Villarma A."/>
            <person name="Sheth M."/>
            <person name="Batra D."/>
            <person name="Pryor J."/>
            <person name="Bernardet J.-F."/>
            <person name="Hugo C."/>
            <person name="Kampfer P."/>
            <person name="Newman J.D."/>
            <person name="McQuiston J.R."/>
        </authorList>
    </citation>
    <scope>NUCLEOTIDE SEQUENCE [LARGE SCALE GENOMIC DNA]</scope>
    <source>
        <strain evidence="3">G0081</strain>
    </source>
</reference>
<dbReference type="InterPro" id="IPR027417">
    <property type="entry name" value="P-loop_NTPase"/>
</dbReference>
<dbReference type="Proteomes" id="UP000270185">
    <property type="component" value="Chromosome"/>
</dbReference>